<dbReference type="InterPro" id="IPR009721">
    <property type="entry name" value="O-acyltransferase_WSD1_C"/>
</dbReference>
<keyword evidence="6 11" id="KW-0808">Transferase</keyword>
<evidence type="ECO:0000259" key="13">
    <source>
        <dbReference type="Pfam" id="PF03007"/>
    </source>
</evidence>
<dbReference type="Gene3D" id="3.30.559.30">
    <property type="entry name" value="Nonribosomal peptide synthetase, condensation domain"/>
    <property type="match status" value="1"/>
</dbReference>
<organism evidence="15 16">
    <name type="scientific">Nocardia bovistercoris</name>
    <dbReference type="NCBI Taxonomy" id="2785916"/>
    <lineage>
        <taxon>Bacteria</taxon>
        <taxon>Bacillati</taxon>
        <taxon>Actinomycetota</taxon>
        <taxon>Actinomycetes</taxon>
        <taxon>Mycobacteriales</taxon>
        <taxon>Nocardiaceae</taxon>
        <taxon>Nocardia</taxon>
    </lineage>
</organism>
<feature type="compositionally biased region" description="Basic and acidic residues" evidence="12">
    <location>
        <begin position="445"/>
        <end position="458"/>
    </location>
</feature>
<dbReference type="GO" id="GO:0006071">
    <property type="term" value="P:glycerol metabolic process"/>
    <property type="evidence" value="ECO:0007669"/>
    <property type="project" value="UniProtKB-KW"/>
</dbReference>
<dbReference type="Proteomes" id="UP000655751">
    <property type="component" value="Unassembled WGS sequence"/>
</dbReference>
<keyword evidence="5 11" id="KW-0444">Lipid biosynthesis</keyword>
<evidence type="ECO:0000256" key="3">
    <source>
        <dbReference type="ARBA" id="ARBA00009587"/>
    </source>
</evidence>
<dbReference type="NCBIfam" id="TIGR02946">
    <property type="entry name" value="acyl_WS_DGAT"/>
    <property type="match status" value="1"/>
</dbReference>
<evidence type="ECO:0000256" key="12">
    <source>
        <dbReference type="SAM" id="MobiDB-lite"/>
    </source>
</evidence>
<dbReference type="InterPro" id="IPR004255">
    <property type="entry name" value="O-acyltransferase_WSD1_N"/>
</dbReference>
<keyword evidence="16" id="KW-1185">Reference proteome</keyword>
<dbReference type="GO" id="GO:0005886">
    <property type="term" value="C:plasma membrane"/>
    <property type="evidence" value="ECO:0007669"/>
    <property type="project" value="TreeGrafter"/>
</dbReference>
<feature type="domain" description="O-acyltransferase WSD1-like N-terminal" evidence="13">
    <location>
        <begin position="7"/>
        <end position="250"/>
    </location>
</feature>
<dbReference type="PANTHER" id="PTHR31650:SF1">
    <property type="entry name" value="WAX ESTER SYNTHASE_DIACYLGLYCEROL ACYLTRANSFERASE 4-RELATED"/>
    <property type="match status" value="1"/>
</dbReference>
<evidence type="ECO:0000256" key="2">
    <source>
        <dbReference type="ARBA" id="ARBA00005189"/>
    </source>
</evidence>
<evidence type="ECO:0000256" key="8">
    <source>
        <dbReference type="ARBA" id="ARBA00023098"/>
    </source>
</evidence>
<dbReference type="EMBL" id="JADMLG010000020">
    <property type="protein sequence ID" value="MBH0781057.1"/>
    <property type="molecule type" value="Genomic_DNA"/>
</dbReference>
<keyword evidence="7 11" id="KW-0319">Glycerol metabolism</keyword>
<comment type="pathway">
    <text evidence="1 11">Glycerolipid metabolism; triacylglycerol biosynthesis.</text>
</comment>
<dbReference type="Pfam" id="PF03007">
    <property type="entry name" value="WS_DGAT_cat"/>
    <property type="match status" value="1"/>
</dbReference>
<dbReference type="GO" id="GO:0019432">
    <property type="term" value="P:triglyceride biosynthetic process"/>
    <property type="evidence" value="ECO:0007669"/>
    <property type="project" value="TreeGrafter"/>
</dbReference>
<dbReference type="AlphaFoldDB" id="A0A931N6S8"/>
<comment type="caution">
    <text evidence="15">The sequence shown here is derived from an EMBL/GenBank/DDBJ whole genome shotgun (WGS) entry which is preliminary data.</text>
</comment>
<sequence>MTELRLLDSGFIELEDADQHVSAGIGVVAIIAGAPPTRAEFTVELSRRVAADARLRRRVRRTPWDLAAPRWEDDPDFDVARHLRWTAVPRPCDDRALFELVATAMEERLDRDHPLWQCVVVERLDADRWAILVKAHHSMVDGISGIALFQRLCDDPDGTAVRRSRHSTRPGWNVRDVVVKGMRLPVDVPRLLLGTVRAAAPLVVDVVRPAPTTSLNGSIGRRRRYAPARASLTEVKEIGAAFGATVNDVALAALAAAFRALLVHRGEDPTAEEVRVLAPVSTRSPGADSRLGNKVSIMLPVLPVATADPVEQLAAVHAETASHKKSGEAGAADLIITAAGLLPFVSVAWALRLASHFPQHGVACLATNVPGPDKRLFFGGREVLEISPYVPIALRLRTGIGILSYHDQLRFGITGDYDSTPDIELFATEIERAVARLLKCARDLSDDQPRGRSDEFDRHRRGPRQS</sequence>
<evidence type="ECO:0000313" key="16">
    <source>
        <dbReference type="Proteomes" id="UP000655751"/>
    </source>
</evidence>
<dbReference type="InterPro" id="IPR023213">
    <property type="entry name" value="CAT-like_dom_sf"/>
</dbReference>
<comment type="similarity">
    <text evidence="3 11">Belongs to the long-chain O-acyltransferase family.</text>
</comment>
<dbReference type="GO" id="GO:0071731">
    <property type="term" value="P:response to nitric oxide"/>
    <property type="evidence" value="ECO:0007669"/>
    <property type="project" value="TreeGrafter"/>
</dbReference>
<dbReference type="RefSeq" id="WP_196153357.1">
    <property type="nucleotide sequence ID" value="NZ_JADMLG010000020.1"/>
</dbReference>
<accession>A0A931N6S8</accession>
<dbReference type="InterPro" id="IPR045034">
    <property type="entry name" value="O-acyltransferase_WSD1-like"/>
</dbReference>
<dbReference type="GO" id="GO:0051701">
    <property type="term" value="P:biological process involved in interaction with host"/>
    <property type="evidence" value="ECO:0007669"/>
    <property type="project" value="TreeGrafter"/>
</dbReference>
<evidence type="ECO:0000256" key="4">
    <source>
        <dbReference type="ARBA" id="ARBA00013244"/>
    </source>
</evidence>
<dbReference type="InterPro" id="IPR014292">
    <property type="entry name" value="Acyl_transf_WS/DGAT"/>
</dbReference>
<dbReference type="Gene3D" id="3.30.559.10">
    <property type="entry name" value="Chloramphenicol acetyltransferase-like domain"/>
    <property type="match status" value="1"/>
</dbReference>
<evidence type="ECO:0000256" key="5">
    <source>
        <dbReference type="ARBA" id="ARBA00022516"/>
    </source>
</evidence>
<dbReference type="Pfam" id="PF06974">
    <property type="entry name" value="WS_DGAT_C"/>
    <property type="match status" value="1"/>
</dbReference>
<dbReference type="EC" id="2.3.1.20" evidence="4 11"/>
<evidence type="ECO:0000256" key="10">
    <source>
        <dbReference type="ARBA" id="ARBA00048109"/>
    </source>
</evidence>
<proteinExistence type="inferred from homology"/>
<evidence type="ECO:0000256" key="1">
    <source>
        <dbReference type="ARBA" id="ARBA00004771"/>
    </source>
</evidence>
<evidence type="ECO:0000256" key="11">
    <source>
        <dbReference type="RuleBase" id="RU361241"/>
    </source>
</evidence>
<gene>
    <name evidence="15" type="ORF">IT779_32770</name>
</gene>
<dbReference type="PANTHER" id="PTHR31650">
    <property type="entry name" value="O-ACYLTRANSFERASE (WSD1-LIKE) FAMILY PROTEIN"/>
    <property type="match status" value="1"/>
</dbReference>
<dbReference type="GO" id="GO:0004144">
    <property type="term" value="F:diacylglycerol O-acyltransferase activity"/>
    <property type="evidence" value="ECO:0007669"/>
    <property type="project" value="UniProtKB-EC"/>
</dbReference>
<dbReference type="GO" id="GO:0001666">
    <property type="term" value="P:response to hypoxia"/>
    <property type="evidence" value="ECO:0007669"/>
    <property type="project" value="TreeGrafter"/>
</dbReference>
<feature type="domain" description="O-acyltransferase WSD1 C-terminal" evidence="14">
    <location>
        <begin position="292"/>
        <end position="436"/>
    </location>
</feature>
<name>A0A931N6S8_9NOCA</name>
<keyword evidence="9 11" id="KW-0012">Acyltransferase</keyword>
<evidence type="ECO:0000256" key="6">
    <source>
        <dbReference type="ARBA" id="ARBA00022679"/>
    </source>
</evidence>
<feature type="region of interest" description="Disordered" evidence="12">
    <location>
        <begin position="445"/>
        <end position="466"/>
    </location>
</feature>
<comment type="pathway">
    <text evidence="2">Lipid metabolism.</text>
</comment>
<dbReference type="SUPFAM" id="SSF52777">
    <property type="entry name" value="CoA-dependent acyltransferases"/>
    <property type="match status" value="2"/>
</dbReference>
<keyword evidence="8 11" id="KW-0443">Lipid metabolism</keyword>
<evidence type="ECO:0000259" key="14">
    <source>
        <dbReference type="Pfam" id="PF06974"/>
    </source>
</evidence>
<evidence type="ECO:0000256" key="7">
    <source>
        <dbReference type="ARBA" id="ARBA00022798"/>
    </source>
</evidence>
<evidence type="ECO:0000313" key="15">
    <source>
        <dbReference type="EMBL" id="MBH0781057.1"/>
    </source>
</evidence>
<protein>
    <recommendedName>
        <fullName evidence="4 11">Diacylglycerol O-acyltransferase</fullName>
        <ecNumber evidence="4 11">2.3.1.20</ecNumber>
    </recommendedName>
</protein>
<evidence type="ECO:0000256" key="9">
    <source>
        <dbReference type="ARBA" id="ARBA00023315"/>
    </source>
</evidence>
<comment type="catalytic activity">
    <reaction evidence="10 11">
        <text>an acyl-CoA + a 1,2-diacyl-sn-glycerol = a triacyl-sn-glycerol + CoA</text>
        <dbReference type="Rhea" id="RHEA:10868"/>
        <dbReference type="ChEBI" id="CHEBI:17815"/>
        <dbReference type="ChEBI" id="CHEBI:57287"/>
        <dbReference type="ChEBI" id="CHEBI:58342"/>
        <dbReference type="ChEBI" id="CHEBI:64615"/>
        <dbReference type="EC" id="2.3.1.20"/>
    </reaction>
</comment>
<reference evidence="15" key="1">
    <citation type="submission" date="2020-11" db="EMBL/GenBank/DDBJ databases">
        <title>Nocardia NEAU-351.nov., a novel actinomycete isolated from the cow dung.</title>
        <authorList>
            <person name="Zhang X."/>
        </authorList>
    </citation>
    <scope>NUCLEOTIDE SEQUENCE</scope>
    <source>
        <strain evidence="15">NEAU-351</strain>
    </source>
</reference>